<geneLocation type="mitochondrion" evidence="1"/>
<dbReference type="AlphaFoldDB" id="A0A101LX53"/>
<organism evidence="1">
    <name type="scientific">Picea glauca</name>
    <name type="common">White spruce</name>
    <name type="synonym">Pinus glauca</name>
    <dbReference type="NCBI Taxonomy" id="3330"/>
    <lineage>
        <taxon>Eukaryota</taxon>
        <taxon>Viridiplantae</taxon>
        <taxon>Streptophyta</taxon>
        <taxon>Embryophyta</taxon>
        <taxon>Tracheophyta</taxon>
        <taxon>Spermatophyta</taxon>
        <taxon>Pinopsida</taxon>
        <taxon>Pinidae</taxon>
        <taxon>Conifers I</taxon>
        <taxon>Pinales</taxon>
        <taxon>Pinaceae</taxon>
        <taxon>Picea</taxon>
    </lineage>
</organism>
<gene>
    <name evidence="1" type="ORF">ABT39_MTgene6407</name>
</gene>
<protein>
    <submittedName>
        <fullName evidence="1">Uncharacterized protein</fullName>
    </submittedName>
</protein>
<comment type="caution">
    <text evidence="1">The sequence shown here is derived from an EMBL/GenBank/DDBJ whole genome shotgun (WGS) entry which is preliminary data.</text>
</comment>
<dbReference type="EMBL" id="LKAM01000009">
    <property type="protein sequence ID" value="KUM46952.1"/>
    <property type="molecule type" value="Genomic_DNA"/>
</dbReference>
<proteinExistence type="predicted"/>
<sequence length="82" mass="9066">MSFWNKSFVYITVLSSYKSHASKAETGVDSGGGERSSGAFPAIQDVIRGGGDGKLWSAKERSRSSIRWVRWRIQMIESPNVA</sequence>
<keyword evidence="1" id="KW-0496">Mitochondrion</keyword>
<evidence type="ECO:0000313" key="1">
    <source>
        <dbReference type="EMBL" id="KUM46952.1"/>
    </source>
</evidence>
<name>A0A101LX53_PICGL</name>
<reference evidence="1" key="1">
    <citation type="journal article" date="2015" name="Genome Biol. Evol.">
        <title>Organellar Genomes of White Spruce (Picea glauca): Assembly and Annotation.</title>
        <authorList>
            <person name="Jackman S.D."/>
            <person name="Warren R.L."/>
            <person name="Gibb E.A."/>
            <person name="Vandervalk B.P."/>
            <person name="Mohamadi H."/>
            <person name="Chu J."/>
            <person name="Raymond A."/>
            <person name="Pleasance S."/>
            <person name="Coope R."/>
            <person name="Wildung M.R."/>
            <person name="Ritland C.E."/>
            <person name="Bousquet J."/>
            <person name="Jones S.J."/>
            <person name="Bohlmann J."/>
            <person name="Birol I."/>
        </authorList>
    </citation>
    <scope>NUCLEOTIDE SEQUENCE [LARGE SCALE GENOMIC DNA]</scope>
    <source>
        <tissue evidence="1">Flushing bud</tissue>
    </source>
</reference>
<accession>A0A101LX53</accession>